<dbReference type="PANTHER" id="PTHR40078">
    <property type="entry name" value="INTEGRAL MEMBRANE PROTEIN-RELATED"/>
    <property type="match status" value="1"/>
</dbReference>
<dbReference type="RefSeq" id="WP_068962105.1">
    <property type="nucleotide sequence ID" value="NZ_CAJTCT010000002.1"/>
</dbReference>
<name>A0A1B1SDQ5_9BACT</name>
<dbReference type="Proteomes" id="UP000186351">
    <property type="component" value="Chromosome"/>
</dbReference>
<dbReference type="OrthoDB" id="87655at2"/>
<gene>
    <name evidence="2" type="ORF">A4V02_09440</name>
</gene>
<evidence type="ECO:0000256" key="1">
    <source>
        <dbReference type="SAM" id="Phobius"/>
    </source>
</evidence>
<feature type="transmembrane region" description="Helical" evidence="1">
    <location>
        <begin position="48"/>
        <end position="66"/>
    </location>
</feature>
<keyword evidence="1" id="KW-0472">Membrane</keyword>
<protein>
    <recommendedName>
        <fullName evidence="4">YitT family protein</fullName>
    </recommendedName>
</protein>
<dbReference type="KEGG" id="pary:A4V02_09440"/>
<proteinExistence type="predicted"/>
<reference evidence="3" key="1">
    <citation type="submission" date="2016-04" db="EMBL/GenBank/DDBJ databases">
        <title>Complete Genome Sequences of Twelve Strains of a Stable Defined Moderately Diverse Mouse Microbiota 2 (sDMDMm2).</title>
        <authorList>
            <person name="Uchimura Y."/>
            <person name="Wyss M."/>
            <person name="Brugiroux S."/>
            <person name="Limenitakis J.P."/>
            <person name="Stecher B."/>
            <person name="McCoy K.D."/>
            <person name="Macpherson A.J."/>
        </authorList>
    </citation>
    <scope>NUCLEOTIDE SEQUENCE [LARGE SCALE GENOMIC DNA]</scope>
    <source>
        <strain evidence="3">YL27</strain>
    </source>
</reference>
<accession>A0A1B1SDQ5</accession>
<feature type="transmembrane region" description="Helical" evidence="1">
    <location>
        <begin position="188"/>
        <end position="208"/>
    </location>
</feature>
<keyword evidence="3" id="KW-1185">Reference proteome</keyword>
<feature type="transmembrane region" description="Helical" evidence="1">
    <location>
        <begin position="161"/>
        <end position="182"/>
    </location>
</feature>
<evidence type="ECO:0000313" key="2">
    <source>
        <dbReference type="EMBL" id="ANU64830.1"/>
    </source>
</evidence>
<sequence length="224" mass="24822">MRNLVIRYAVFVAGLYFLSLGVVCIVKSTLGTTPISSINYVLSLNTPLTLGTATFLLNMLLILGQFELIKGRSTRKDVVEILLQIPFSFAFGAFIDFNMWMCRGIEISNYWYALAMLCVGCMSQAIGVVLEFKPNVAIMSAEGFVKYASRRYNKEFGRLKVGFDLLLVSSAALLSLAMSGTIDGIREGTAIAALTTGYMVTFLSIHIFSRRNLNRLLSIIPVRR</sequence>
<keyword evidence="1" id="KW-0812">Transmembrane</keyword>
<dbReference type="AlphaFoldDB" id="A0A1B1SDQ5"/>
<evidence type="ECO:0000313" key="3">
    <source>
        <dbReference type="Proteomes" id="UP000186351"/>
    </source>
</evidence>
<dbReference type="EMBL" id="CP015402">
    <property type="protein sequence ID" value="ANU64830.1"/>
    <property type="molecule type" value="Genomic_DNA"/>
</dbReference>
<dbReference type="InterPro" id="IPR038750">
    <property type="entry name" value="YczE/YyaS-like"/>
</dbReference>
<accession>A0A1Z2XKX8</accession>
<dbReference type="STRING" id="1796646.A4V02_09440"/>
<feature type="transmembrane region" description="Helical" evidence="1">
    <location>
        <begin position="7"/>
        <end position="28"/>
    </location>
</feature>
<evidence type="ECO:0008006" key="4">
    <source>
        <dbReference type="Google" id="ProtNLM"/>
    </source>
</evidence>
<dbReference type="Pfam" id="PF19700">
    <property type="entry name" value="DUF6198"/>
    <property type="match status" value="1"/>
</dbReference>
<keyword evidence="1" id="KW-1133">Transmembrane helix</keyword>
<dbReference type="GeneID" id="65537090"/>
<feature type="transmembrane region" description="Helical" evidence="1">
    <location>
        <begin position="109"/>
        <end position="130"/>
    </location>
</feature>
<feature type="transmembrane region" description="Helical" evidence="1">
    <location>
        <begin position="78"/>
        <end position="97"/>
    </location>
</feature>
<dbReference type="PANTHER" id="PTHR40078:SF1">
    <property type="entry name" value="INTEGRAL MEMBRANE PROTEIN"/>
    <property type="match status" value="1"/>
</dbReference>
<organism evidence="2 3">
    <name type="scientific">Muribaculum intestinale</name>
    <dbReference type="NCBI Taxonomy" id="1796646"/>
    <lineage>
        <taxon>Bacteria</taxon>
        <taxon>Pseudomonadati</taxon>
        <taxon>Bacteroidota</taxon>
        <taxon>Bacteroidia</taxon>
        <taxon>Bacteroidales</taxon>
        <taxon>Muribaculaceae</taxon>
        <taxon>Muribaculum</taxon>
    </lineage>
</organism>